<organism evidence="1 2">
    <name type="scientific">Uliginosibacterium sediminicola</name>
    <dbReference type="NCBI Taxonomy" id="2024550"/>
    <lineage>
        <taxon>Bacteria</taxon>
        <taxon>Pseudomonadati</taxon>
        <taxon>Pseudomonadota</taxon>
        <taxon>Betaproteobacteria</taxon>
        <taxon>Rhodocyclales</taxon>
        <taxon>Zoogloeaceae</taxon>
        <taxon>Uliginosibacterium</taxon>
    </lineage>
</organism>
<protein>
    <submittedName>
        <fullName evidence="1">Alpha/beta hydrolase</fullName>
    </submittedName>
</protein>
<keyword evidence="2" id="KW-1185">Reference proteome</keyword>
<evidence type="ECO:0000313" key="2">
    <source>
        <dbReference type="Proteomes" id="UP001410394"/>
    </source>
</evidence>
<proteinExistence type="predicted"/>
<comment type="caution">
    <text evidence="1">The sequence shown here is derived from an EMBL/GenBank/DDBJ whole genome shotgun (WGS) entry which is preliminary data.</text>
</comment>
<accession>A0ABU9YTQ4</accession>
<name>A0ABU9YTQ4_9RHOO</name>
<keyword evidence="1" id="KW-0378">Hydrolase</keyword>
<sequence length="220" mass="24164">MPYFIRHTEIRIQSGRIWLDALLSHAPDVRGLIIEAQPCLSQLPSSPAFHAASLIREAGFASLLVNMLTAQELEDDEDCAYDIALLSARLQSVLDWVAQQPQLSHLPLGLQASDTVAAAAVRTLVRFPLRVAALCIRDGRADLAGADPLRQLQTPSLLQVHADSPLRVPSSQAYALMTATRAWQDLSDKAHHSALTEATQSSRDWFLRHLPKPAEQDPKA</sequence>
<dbReference type="EMBL" id="JBDIVE010000001">
    <property type="protein sequence ID" value="MEN3066941.1"/>
    <property type="molecule type" value="Genomic_DNA"/>
</dbReference>
<dbReference type="InterPro" id="IPR029058">
    <property type="entry name" value="AB_hydrolase_fold"/>
</dbReference>
<reference evidence="1 2" key="1">
    <citation type="journal article" date="2018" name="Int. J. Syst. Evol. Microbiol.">
        <title>Uliginosibacterium sediminicola sp. nov., isolated from freshwater sediment.</title>
        <authorList>
            <person name="Hwang W.M."/>
            <person name="Kim S.M."/>
            <person name="Kang K."/>
            <person name="Ahn T.Y."/>
        </authorList>
    </citation>
    <scope>NUCLEOTIDE SEQUENCE [LARGE SCALE GENOMIC DNA]</scope>
    <source>
        <strain evidence="1 2">M1-21</strain>
    </source>
</reference>
<dbReference type="SUPFAM" id="SSF53474">
    <property type="entry name" value="alpha/beta-Hydrolases"/>
    <property type="match status" value="1"/>
</dbReference>
<dbReference type="RefSeq" id="WP_345917712.1">
    <property type="nucleotide sequence ID" value="NZ_JBDIVE010000001.1"/>
</dbReference>
<dbReference type="GO" id="GO:0016787">
    <property type="term" value="F:hydrolase activity"/>
    <property type="evidence" value="ECO:0007669"/>
    <property type="project" value="UniProtKB-KW"/>
</dbReference>
<gene>
    <name evidence="1" type="ORF">ABDB84_00535</name>
</gene>
<dbReference type="Gene3D" id="3.40.50.1820">
    <property type="entry name" value="alpha/beta hydrolase"/>
    <property type="match status" value="1"/>
</dbReference>
<evidence type="ECO:0000313" key="1">
    <source>
        <dbReference type="EMBL" id="MEN3066941.1"/>
    </source>
</evidence>
<dbReference type="Proteomes" id="UP001410394">
    <property type="component" value="Unassembled WGS sequence"/>
</dbReference>